<sequence length="279" mass="29659">MRLATIRTATGTRAVRIDGTGPDDTAVETGEADVRALLERPDWAAHAAAAAGPSHPVGGLDYAPLVPSPEKIICVGLNYRDHVLEMGNQLPEYPTVFAKFAPALVGAHDDIVLPRVSDKVDYEAELTVVIGSPVRHATAEQAAAAIAGYTVLNDVSVRDYQNRTKQFLQGKTFEKSTPLGPWLVTPDELPDGGWEISSVLDGETMQRSTTAELVFGAVDLVVYLSEILTLNPGDVIATGTPGGVGHARKPPRYLTDGAELVTSVAGVGELRNTCRLEKP</sequence>
<dbReference type="InterPro" id="IPR011234">
    <property type="entry name" value="Fumarylacetoacetase-like_C"/>
</dbReference>
<evidence type="ECO:0000313" key="4">
    <source>
        <dbReference type="EMBL" id="MCO1658367.1"/>
    </source>
</evidence>
<evidence type="ECO:0000256" key="2">
    <source>
        <dbReference type="ARBA" id="ARBA00022723"/>
    </source>
</evidence>
<dbReference type="EMBL" id="JAGSOV010000054">
    <property type="protein sequence ID" value="MCO1658367.1"/>
    <property type="molecule type" value="Genomic_DNA"/>
</dbReference>
<dbReference type="Pfam" id="PF01557">
    <property type="entry name" value="FAA_hydrolase"/>
    <property type="match status" value="1"/>
</dbReference>
<keyword evidence="2" id="KW-0479">Metal-binding</keyword>
<evidence type="ECO:0000259" key="3">
    <source>
        <dbReference type="Pfam" id="PF01557"/>
    </source>
</evidence>
<dbReference type="PANTHER" id="PTHR42796">
    <property type="entry name" value="FUMARYLACETOACETATE HYDROLASE DOMAIN-CONTAINING PROTEIN 2A-RELATED"/>
    <property type="match status" value="1"/>
</dbReference>
<evidence type="ECO:0000313" key="5">
    <source>
        <dbReference type="Proteomes" id="UP001165283"/>
    </source>
</evidence>
<keyword evidence="4" id="KW-0378">Hydrolase</keyword>
<proteinExistence type="inferred from homology"/>
<evidence type="ECO:0000256" key="1">
    <source>
        <dbReference type="ARBA" id="ARBA00010211"/>
    </source>
</evidence>
<organism evidence="4 5">
    <name type="scientific">Pseudonocardia humida</name>
    <dbReference type="NCBI Taxonomy" id="2800819"/>
    <lineage>
        <taxon>Bacteria</taxon>
        <taxon>Bacillati</taxon>
        <taxon>Actinomycetota</taxon>
        <taxon>Actinomycetes</taxon>
        <taxon>Pseudonocardiales</taxon>
        <taxon>Pseudonocardiaceae</taxon>
        <taxon>Pseudonocardia</taxon>
    </lineage>
</organism>
<name>A0ABT1A5R3_9PSEU</name>
<dbReference type="InterPro" id="IPR036663">
    <property type="entry name" value="Fumarylacetoacetase_C_sf"/>
</dbReference>
<feature type="domain" description="Fumarylacetoacetase-like C-terminal" evidence="3">
    <location>
        <begin position="71"/>
        <end position="273"/>
    </location>
</feature>
<dbReference type="RefSeq" id="WP_252442252.1">
    <property type="nucleotide sequence ID" value="NZ_JAGSOV010000054.1"/>
</dbReference>
<comment type="similarity">
    <text evidence="1">Belongs to the FAH family.</text>
</comment>
<protein>
    <submittedName>
        <fullName evidence="4">Fumarylacetoacetate hydrolase family protein</fullName>
    </submittedName>
</protein>
<dbReference type="Proteomes" id="UP001165283">
    <property type="component" value="Unassembled WGS sequence"/>
</dbReference>
<dbReference type="InterPro" id="IPR051121">
    <property type="entry name" value="FAH"/>
</dbReference>
<reference evidence="4" key="1">
    <citation type="submission" date="2021-04" db="EMBL/GenBank/DDBJ databases">
        <title>Pseudonocardia sp. nov., isolated from sandy soil of mangrove forest.</title>
        <authorList>
            <person name="Zan Z."/>
            <person name="Huang R."/>
            <person name="Liu W."/>
        </authorList>
    </citation>
    <scope>NUCLEOTIDE SEQUENCE</scope>
    <source>
        <strain evidence="4">S2-4</strain>
    </source>
</reference>
<dbReference type="PANTHER" id="PTHR42796:SF4">
    <property type="entry name" value="FUMARYLACETOACETATE HYDROLASE DOMAIN-CONTAINING PROTEIN 2A"/>
    <property type="match status" value="1"/>
</dbReference>
<dbReference type="GO" id="GO:0016787">
    <property type="term" value="F:hydrolase activity"/>
    <property type="evidence" value="ECO:0007669"/>
    <property type="project" value="UniProtKB-KW"/>
</dbReference>
<accession>A0ABT1A5R3</accession>
<keyword evidence="5" id="KW-1185">Reference proteome</keyword>
<comment type="caution">
    <text evidence="4">The sequence shown here is derived from an EMBL/GenBank/DDBJ whole genome shotgun (WGS) entry which is preliminary data.</text>
</comment>
<dbReference type="Gene3D" id="3.90.850.10">
    <property type="entry name" value="Fumarylacetoacetase-like, C-terminal domain"/>
    <property type="match status" value="1"/>
</dbReference>
<gene>
    <name evidence="4" type="ORF">KDL28_25205</name>
</gene>
<dbReference type="SUPFAM" id="SSF56529">
    <property type="entry name" value="FAH"/>
    <property type="match status" value="1"/>
</dbReference>